<evidence type="ECO:0008006" key="3">
    <source>
        <dbReference type="Google" id="ProtNLM"/>
    </source>
</evidence>
<evidence type="ECO:0000313" key="1">
    <source>
        <dbReference type="EMBL" id="PNF17735.1"/>
    </source>
</evidence>
<evidence type="ECO:0000313" key="2">
    <source>
        <dbReference type="Proteomes" id="UP000235965"/>
    </source>
</evidence>
<comment type="caution">
    <text evidence="1">The sequence shown here is derived from an EMBL/GenBank/DDBJ whole genome shotgun (WGS) entry which is preliminary data.</text>
</comment>
<dbReference type="PANTHER" id="PTHR46060">
    <property type="entry name" value="MARINER MOS1 TRANSPOSASE-LIKE PROTEIN"/>
    <property type="match status" value="1"/>
</dbReference>
<reference evidence="1 2" key="1">
    <citation type="submission" date="2017-12" db="EMBL/GenBank/DDBJ databases">
        <title>Hemimetabolous genomes reveal molecular basis of termite eusociality.</title>
        <authorList>
            <person name="Harrison M.C."/>
            <person name="Jongepier E."/>
            <person name="Robertson H.M."/>
            <person name="Arning N."/>
            <person name="Bitard-Feildel T."/>
            <person name="Chao H."/>
            <person name="Childers C.P."/>
            <person name="Dinh H."/>
            <person name="Doddapaneni H."/>
            <person name="Dugan S."/>
            <person name="Gowin J."/>
            <person name="Greiner C."/>
            <person name="Han Y."/>
            <person name="Hu H."/>
            <person name="Hughes D.S.T."/>
            <person name="Huylmans A.-K."/>
            <person name="Kemena C."/>
            <person name="Kremer L.P.M."/>
            <person name="Lee S.L."/>
            <person name="Lopez-Ezquerra A."/>
            <person name="Mallet L."/>
            <person name="Monroy-Kuhn J.M."/>
            <person name="Moser A."/>
            <person name="Murali S.C."/>
            <person name="Muzny D.M."/>
            <person name="Otani S."/>
            <person name="Piulachs M.-D."/>
            <person name="Poelchau M."/>
            <person name="Qu J."/>
            <person name="Schaub F."/>
            <person name="Wada-Katsumata A."/>
            <person name="Worley K.C."/>
            <person name="Xie Q."/>
            <person name="Ylla G."/>
            <person name="Poulsen M."/>
            <person name="Gibbs R.A."/>
            <person name="Schal C."/>
            <person name="Richards S."/>
            <person name="Belles X."/>
            <person name="Korb J."/>
            <person name="Bornberg-Bauer E."/>
        </authorList>
    </citation>
    <scope>NUCLEOTIDE SEQUENCE [LARGE SCALE GENOMIC DNA]</scope>
    <source>
        <tissue evidence="1">Whole body</tissue>
    </source>
</reference>
<dbReference type="InterPro" id="IPR052709">
    <property type="entry name" value="Transposase-MT_Hybrid"/>
</dbReference>
<accession>A0A2J7PN28</accession>
<dbReference type="GO" id="GO:0003676">
    <property type="term" value="F:nucleic acid binding"/>
    <property type="evidence" value="ECO:0007669"/>
    <property type="project" value="InterPro"/>
</dbReference>
<keyword evidence="2" id="KW-1185">Reference proteome</keyword>
<dbReference type="EMBL" id="NEVH01023960">
    <property type="protein sequence ID" value="PNF17735.1"/>
    <property type="molecule type" value="Genomic_DNA"/>
</dbReference>
<organism evidence="1 2">
    <name type="scientific">Cryptotermes secundus</name>
    <dbReference type="NCBI Taxonomy" id="105785"/>
    <lineage>
        <taxon>Eukaryota</taxon>
        <taxon>Metazoa</taxon>
        <taxon>Ecdysozoa</taxon>
        <taxon>Arthropoda</taxon>
        <taxon>Hexapoda</taxon>
        <taxon>Insecta</taxon>
        <taxon>Pterygota</taxon>
        <taxon>Neoptera</taxon>
        <taxon>Polyneoptera</taxon>
        <taxon>Dictyoptera</taxon>
        <taxon>Blattodea</taxon>
        <taxon>Blattoidea</taxon>
        <taxon>Termitoidae</taxon>
        <taxon>Kalotermitidae</taxon>
        <taxon>Cryptotermitinae</taxon>
        <taxon>Cryptotermes</taxon>
    </lineage>
</organism>
<protein>
    <recommendedName>
        <fullName evidence="3">Tc1-like transposase DDE domain-containing protein</fullName>
    </recommendedName>
</protein>
<dbReference type="AlphaFoldDB" id="A0A2J7PN28"/>
<gene>
    <name evidence="1" type="ORF">B7P43_G07388</name>
</gene>
<dbReference type="InParanoid" id="A0A2J7PN28"/>
<dbReference type="Gene3D" id="3.30.420.10">
    <property type="entry name" value="Ribonuclease H-like superfamily/Ribonuclease H"/>
    <property type="match status" value="1"/>
</dbReference>
<proteinExistence type="predicted"/>
<sequence>MEPKGSLPCSQEPHIVRVTGDETWVLFVNDETKWQSSGYRHRSDNNARSGQKCTAKHKKLHRVIQNKRLGELVSNVQVVLIHGNARPYTAARTRALLEHFSWELFDRPPYSPDLALINYHLFTYRSQRFNNSEDLMDSVKSWLSQEADFFDIGIQKLIPR</sequence>
<dbReference type="Proteomes" id="UP000235965">
    <property type="component" value="Unassembled WGS sequence"/>
</dbReference>
<name>A0A2J7PN28_9NEOP</name>
<dbReference type="PANTHER" id="PTHR46060:SF1">
    <property type="entry name" value="MARINER MOS1 TRANSPOSASE-LIKE PROTEIN"/>
    <property type="match status" value="1"/>
</dbReference>
<dbReference type="OrthoDB" id="6753549at2759"/>
<dbReference type="STRING" id="105785.A0A2J7PN28"/>
<dbReference type="InterPro" id="IPR036397">
    <property type="entry name" value="RNaseH_sf"/>
</dbReference>